<name>A0A4R1ARE3_9BACI</name>
<reference evidence="1 2" key="1">
    <citation type="submission" date="2019-03" db="EMBL/GenBank/DDBJ databases">
        <authorList>
            <person name="Jensen L."/>
            <person name="Storgaard J."/>
            <person name="Sulaj E."/>
            <person name="Schramm A."/>
            <person name="Marshall I.P.G."/>
        </authorList>
    </citation>
    <scope>NUCLEOTIDE SEQUENCE [LARGE SCALE GENOMIC DNA]</scope>
    <source>
        <strain evidence="1 2">2017H2G3</strain>
    </source>
</reference>
<sequence length="61" mass="6885">MKTFYISQLSQPIQQAIQSEVTLALSQLDLTPSEQSQTLQDALNSRLCDLSDLININKYIN</sequence>
<dbReference type="EMBL" id="SJTH01000134">
    <property type="protein sequence ID" value="TCI99982.1"/>
    <property type="molecule type" value="Genomic_DNA"/>
</dbReference>
<accession>A0A4R1ARE3</accession>
<dbReference type="OrthoDB" id="2991641at2"/>
<organism evidence="1 2">
    <name type="scientific">Cytobacillus praedii</name>
    <dbReference type="NCBI Taxonomy" id="1742358"/>
    <lineage>
        <taxon>Bacteria</taxon>
        <taxon>Bacillati</taxon>
        <taxon>Bacillota</taxon>
        <taxon>Bacilli</taxon>
        <taxon>Bacillales</taxon>
        <taxon>Bacillaceae</taxon>
        <taxon>Cytobacillus</taxon>
    </lineage>
</organism>
<evidence type="ECO:0000313" key="2">
    <source>
        <dbReference type="Proteomes" id="UP000293846"/>
    </source>
</evidence>
<comment type="caution">
    <text evidence="1">The sequence shown here is derived from an EMBL/GenBank/DDBJ whole genome shotgun (WGS) entry which is preliminary data.</text>
</comment>
<proteinExistence type="predicted"/>
<dbReference type="RefSeq" id="WP_131239734.1">
    <property type="nucleotide sequence ID" value="NZ_SJTH01000134.1"/>
</dbReference>
<keyword evidence="2" id="KW-1185">Reference proteome</keyword>
<dbReference type="AlphaFoldDB" id="A0A4R1ARE3"/>
<dbReference type="Proteomes" id="UP000293846">
    <property type="component" value="Unassembled WGS sequence"/>
</dbReference>
<gene>
    <name evidence="1" type="ORF">E0Y62_27095</name>
</gene>
<protein>
    <submittedName>
        <fullName evidence="1">Uncharacterized protein</fullName>
    </submittedName>
</protein>
<evidence type="ECO:0000313" key="1">
    <source>
        <dbReference type="EMBL" id="TCI99982.1"/>
    </source>
</evidence>